<keyword evidence="4" id="KW-0812">Transmembrane</keyword>
<keyword evidence="4" id="KW-1133">Transmembrane helix</keyword>
<dbReference type="PANTHER" id="PTHR11481:SF64">
    <property type="entry name" value="FC RECEPTOR-LIKE PROTEIN 4"/>
    <property type="match status" value="1"/>
</dbReference>
<feature type="transmembrane region" description="Helical" evidence="4">
    <location>
        <begin position="206"/>
        <end position="227"/>
    </location>
</feature>
<keyword evidence="1" id="KW-0732">Signal</keyword>
<feature type="compositionally biased region" description="Low complexity" evidence="3">
    <location>
        <begin position="179"/>
        <end position="202"/>
    </location>
</feature>
<dbReference type="GO" id="GO:0004888">
    <property type="term" value="F:transmembrane signaling receptor activity"/>
    <property type="evidence" value="ECO:0007669"/>
    <property type="project" value="TreeGrafter"/>
</dbReference>
<keyword evidence="4" id="KW-0472">Membrane</keyword>
<evidence type="ECO:0000313" key="6">
    <source>
        <dbReference type="Proteomes" id="UP000472271"/>
    </source>
</evidence>
<dbReference type="Gene3D" id="2.60.40.10">
    <property type="entry name" value="Immunoglobulins"/>
    <property type="match status" value="2"/>
</dbReference>
<organism evidence="5 6">
    <name type="scientific">Sphaeramia orbicularis</name>
    <name type="common">orbiculate cardinalfish</name>
    <dbReference type="NCBI Taxonomy" id="375764"/>
    <lineage>
        <taxon>Eukaryota</taxon>
        <taxon>Metazoa</taxon>
        <taxon>Chordata</taxon>
        <taxon>Craniata</taxon>
        <taxon>Vertebrata</taxon>
        <taxon>Euteleostomi</taxon>
        <taxon>Actinopterygii</taxon>
        <taxon>Neopterygii</taxon>
        <taxon>Teleostei</taxon>
        <taxon>Neoteleostei</taxon>
        <taxon>Acanthomorphata</taxon>
        <taxon>Gobiaria</taxon>
        <taxon>Kurtiformes</taxon>
        <taxon>Apogonoidei</taxon>
        <taxon>Apogonidae</taxon>
        <taxon>Apogoninae</taxon>
        <taxon>Sphaeramia</taxon>
    </lineage>
</organism>
<keyword evidence="6" id="KW-1185">Reference proteome</keyword>
<dbReference type="InterPro" id="IPR050488">
    <property type="entry name" value="Ig_Fc_receptor"/>
</dbReference>
<keyword evidence="2" id="KW-1015">Disulfide bond</keyword>
<dbReference type="GO" id="GO:0006955">
    <property type="term" value="P:immune response"/>
    <property type="evidence" value="ECO:0007669"/>
    <property type="project" value="TreeGrafter"/>
</dbReference>
<dbReference type="Ensembl" id="ENSSORT00005011602.1">
    <property type="protein sequence ID" value="ENSSORP00005011224.1"/>
    <property type="gene ID" value="ENSSORG00005006032.1"/>
</dbReference>
<sequence length="315" mass="33433">VLLLSGLTVSSVSVDVFPNVQQFFRGDSFSVSCADVQTDGWTVKRTQTNGNTGTCAEFGRIDGSFCVVDGLTPGASGVYWCETSSGQQSDQVSITVTDFFVILDIPALPVETGSDVTLRCIVRDGSTPKAEFIKNGRTLTPVPVEEWTISVDHLSDADQYSCYVPDVGGSPASSLRVKGSTTTDPTTSSSDPGSSPGPDSPSGSTISVIIAVVSLVVLVLILVLLLWKKHKGDSDSSPPVDVTYADVTIAQAANRRDKHHGEAETVYAGIKTNTEGAEDVTYSHVVIKGQRSSRRNHAQSSDPDVVYSSVRPRNT</sequence>
<feature type="region of interest" description="Disordered" evidence="3">
    <location>
        <begin position="171"/>
        <end position="202"/>
    </location>
</feature>
<dbReference type="Ensembl" id="ENSSORT00005011603.1">
    <property type="protein sequence ID" value="ENSSORP00005011225.1"/>
    <property type="gene ID" value="ENSSORG00005006032.1"/>
</dbReference>
<dbReference type="GO" id="GO:0007166">
    <property type="term" value="P:cell surface receptor signaling pathway"/>
    <property type="evidence" value="ECO:0007669"/>
    <property type="project" value="TreeGrafter"/>
</dbReference>
<dbReference type="PANTHER" id="PTHR11481">
    <property type="entry name" value="IMMUNOGLOBULIN FC RECEPTOR"/>
    <property type="match status" value="1"/>
</dbReference>
<proteinExistence type="predicted"/>
<dbReference type="AlphaFoldDB" id="A0A672Z350"/>
<evidence type="ECO:0000256" key="2">
    <source>
        <dbReference type="ARBA" id="ARBA00023157"/>
    </source>
</evidence>
<evidence type="ECO:0008006" key="7">
    <source>
        <dbReference type="Google" id="ProtNLM"/>
    </source>
</evidence>
<evidence type="ECO:0000256" key="3">
    <source>
        <dbReference type="SAM" id="MobiDB-lite"/>
    </source>
</evidence>
<dbReference type="InterPro" id="IPR036179">
    <property type="entry name" value="Ig-like_dom_sf"/>
</dbReference>
<dbReference type="InterPro" id="IPR013783">
    <property type="entry name" value="Ig-like_fold"/>
</dbReference>
<accession>A0A672Z350</accession>
<protein>
    <recommendedName>
        <fullName evidence="7">Ig-like domain-containing protein</fullName>
    </recommendedName>
</protein>
<dbReference type="GO" id="GO:0009897">
    <property type="term" value="C:external side of plasma membrane"/>
    <property type="evidence" value="ECO:0007669"/>
    <property type="project" value="TreeGrafter"/>
</dbReference>
<dbReference type="Proteomes" id="UP000472271">
    <property type="component" value="Chromosome 6"/>
</dbReference>
<evidence type="ECO:0000313" key="5">
    <source>
        <dbReference type="Ensembl" id="ENSSORP00005011225.1"/>
    </source>
</evidence>
<feature type="region of interest" description="Disordered" evidence="3">
    <location>
        <begin position="289"/>
        <end position="315"/>
    </location>
</feature>
<dbReference type="SUPFAM" id="SSF48726">
    <property type="entry name" value="Immunoglobulin"/>
    <property type="match status" value="1"/>
</dbReference>
<evidence type="ECO:0000256" key="4">
    <source>
        <dbReference type="SAM" id="Phobius"/>
    </source>
</evidence>
<evidence type="ECO:0000256" key="1">
    <source>
        <dbReference type="ARBA" id="ARBA00022729"/>
    </source>
</evidence>
<reference evidence="5" key="2">
    <citation type="submission" date="2025-05" db="UniProtKB">
        <authorList>
            <consortium name="Ensembl"/>
        </authorList>
    </citation>
    <scope>IDENTIFICATION</scope>
</reference>
<reference evidence="5" key="1">
    <citation type="submission" date="2019-06" db="EMBL/GenBank/DDBJ databases">
        <authorList>
            <consortium name="Wellcome Sanger Institute Data Sharing"/>
        </authorList>
    </citation>
    <scope>NUCLEOTIDE SEQUENCE [LARGE SCALE GENOMIC DNA]</scope>
</reference>
<name>A0A672Z350_9TELE</name>